<organism evidence="2 3">
    <name type="scientific">Pelotomaculum propionicicum</name>
    <dbReference type="NCBI Taxonomy" id="258475"/>
    <lineage>
        <taxon>Bacteria</taxon>
        <taxon>Bacillati</taxon>
        <taxon>Bacillota</taxon>
        <taxon>Clostridia</taxon>
        <taxon>Eubacteriales</taxon>
        <taxon>Desulfotomaculaceae</taxon>
        <taxon>Pelotomaculum</taxon>
    </lineage>
</organism>
<dbReference type="AlphaFoldDB" id="A0A4Y7RQC2"/>
<feature type="chain" id="PRO_5021479981" evidence="1">
    <location>
        <begin position="24"/>
        <end position="144"/>
    </location>
</feature>
<dbReference type="EMBL" id="QFFZ01000017">
    <property type="protein sequence ID" value="TEB11195.1"/>
    <property type="molecule type" value="Genomic_DNA"/>
</dbReference>
<accession>A0A4Y7RQC2</accession>
<dbReference type="Proteomes" id="UP000297597">
    <property type="component" value="Unassembled WGS sequence"/>
</dbReference>
<protein>
    <submittedName>
        <fullName evidence="2">Uncharacterized protein</fullName>
    </submittedName>
</protein>
<reference evidence="2 3" key="1">
    <citation type="journal article" date="2018" name="Environ. Microbiol.">
        <title>Novel energy conservation strategies and behaviour of Pelotomaculum schinkii driving syntrophic propionate catabolism.</title>
        <authorList>
            <person name="Hidalgo-Ahumada C.A.P."/>
            <person name="Nobu M.K."/>
            <person name="Narihiro T."/>
            <person name="Tamaki H."/>
            <person name="Liu W.T."/>
            <person name="Kamagata Y."/>
            <person name="Stams A.J.M."/>
            <person name="Imachi H."/>
            <person name="Sousa D.Z."/>
        </authorList>
    </citation>
    <scope>NUCLEOTIDE SEQUENCE [LARGE SCALE GENOMIC DNA]</scope>
    <source>
        <strain evidence="2 3">MGP</strain>
    </source>
</reference>
<gene>
    <name evidence="2" type="ORF">Pmgp_01892</name>
</gene>
<keyword evidence="1" id="KW-0732">Signal</keyword>
<dbReference type="RefSeq" id="WP_134213738.1">
    <property type="nucleotide sequence ID" value="NZ_QFFZ01000017.1"/>
</dbReference>
<evidence type="ECO:0000313" key="3">
    <source>
        <dbReference type="Proteomes" id="UP000297597"/>
    </source>
</evidence>
<evidence type="ECO:0000256" key="1">
    <source>
        <dbReference type="SAM" id="SignalP"/>
    </source>
</evidence>
<proteinExistence type="predicted"/>
<keyword evidence="3" id="KW-1185">Reference proteome</keyword>
<dbReference type="OrthoDB" id="2249722at2"/>
<comment type="caution">
    <text evidence="2">The sequence shown here is derived from an EMBL/GenBank/DDBJ whole genome shotgun (WGS) entry which is preliminary data.</text>
</comment>
<feature type="signal peptide" evidence="1">
    <location>
        <begin position="1"/>
        <end position="23"/>
    </location>
</feature>
<evidence type="ECO:0000313" key="2">
    <source>
        <dbReference type="EMBL" id="TEB11195.1"/>
    </source>
</evidence>
<sequence>MKKFICKCLLVLMAVFSPVPAYAADGTENSGTQGVITPQFTYISLLSPGLSINSSGKATCIGLASAYDSSHTTKLTVELQKSTGSGWSTIKSWSATAPGTYVADVYEDYYVVHGTYRVCATAEVYNASGILLERKSLYSDTVIY</sequence>
<name>A0A4Y7RQC2_9FIRM</name>